<dbReference type="KEGG" id="mzi:HWN40_13215"/>
<accession>A0A7D5ICY0</accession>
<protein>
    <submittedName>
        <fullName evidence="2">Uncharacterized protein</fullName>
    </submittedName>
</protein>
<evidence type="ECO:0000313" key="2">
    <source>
        <dbReference type="EMBL" id="QLC51109.1"/>
    </source>
</evidence>
<organism evidence="2 3">
    <name type="scientific">Methanolobus zinderi</name>
    <dbReference type="NCBI Taxonomy" id="536044"/>
    <lineage>
        <taxon>Archaea</taxon>
        <taxon>Methanobacteriati</taxon>
        <taxon>Methanobacteriota</taxon>
        <taxon>Stenosarchaea group</taxon>
        <taxon>Methanomicrobia</taxon>
        <taxon>Methanosarcinales</taxon>
        <taxon>Methanosarcinaceae</taxon>
        <taxon>Methanolobus</taxon>
    </lineage>
</organism>
<feature type="transmembrane region" description="Helical" evidence="1">
    <location>
        <begin position="12"/>
        <end position="33"/>
    </location>
</feature>
<keyword evidence="1" id="KW-0472">Membrane</keyword>
<gene>
    <name evidence="2" type="ORF">HWN40_13215</name>
</gene>
<dbReference type="AlphaFoldDB" id="A0A7D5ICY0"/>
<keyword evidence="1" id="KW-0812">Transmembrane</keyword>
<keyword evidence="3" id="KW-1185">Reference proteome</keyword>
<dbReference type="GeneID" id="55822652"/>
<reference evidence="2 3" key="1">
    <citation type="submission" date="2020-06" db="EMBL/GenBank/DDBJ databases">
        <title>Methanolobus halotolerans sp. nov., isolated from a saline lake Tus in Siberia.</title>
        <authorList>
            <person name="Shen Y."/>
            <person name="Chen S.-C."/>
            <person name="Lai M.-C."/>
            <person name="Huang H.-H."/>
            <person name="Chiu H.-H."/>
            <person name="Tang S.-L."/>
            <person name="Rogozin D.Y."/>
            <person name="Degermendzhy A.G."/>
        </authorList>
    </citation>
    <scope>NUCLEOTIDE SEQUENCE [LARGE SCALE GENOMIC DNA]</scope>
    <source>
        <strain evidence="2 3">DSM 21339</strain>
    </source>
</reference>
<sequence>MTFLDDLSQLLGSLMDALLYPFKMLVLMVRSLLDQLLDPFLSLFDSVYSLFDAVYQFLDSVLSFFPGEWGVLILAAFVFGVALWAYNLITRIT</sequence>
<feature type="transmembrane region" description="Helical" evidence="1">
    <location>
        <begin position="70"/>
        <end position="89"/>
    </location>
</feature>
<proteinExistence type="predicted"/>
<dbReference type="Proteomes" id="UP000509594">
    <property type="component" value="Chromosome"/>
</dbReference>
<dbReference type="RefSeq" id="WP_176966164.1">
    <property type="nucleotide sequence ID" value="NZ_CP058215.1"/>
</dbReference>
<evidence type="ECO:0000256" key="1">
    <source>
        <dbReference type="SAM" id="Phobius"/>
    </source>
</evidence>
<name>A0A7D5ICY0_9EURY</name>
<dbReference type="EMBL" id="CP058215">
    <property type="protein sequence ID" value="QLC51109.1"/>
    <property type="molecule type" value="Genomic_DNA"/>
</dbReference>
<keyword evidence="1" id="KW-1133">Transmembrane helix</keyword>
<evidence type="ECO:0000313" key="3">
    <source>
        <dbReference type="Proteomes" id="UP000509594"/>
    </source>
</evidence>